<accession>A0ACB6F5F1</accession>
<evidence type="ECO:0000313" key="1">
    <source>
        <dbReference type="EMBL" id="KAB2099673.1"/>
    </source>
</evidence>
<comment type="caution">
    <text evidence="1">The sequence shown here is derived from an EMBL/GenBank/DDBJ whole genome shotgun (WGS) entry which is preliminary data.</text>
</comment>
<keyword evidence="2" id="KW-1185">Reference proteome</keyword>
<dbReference type="EMBL" id="PDWZ02000016">
    <property type="protein sequence ID" value="KAB2099673.1"/>
    <property type="molecule type" value="Genomic_DNA"/>
</dbReference>
<organism evidence="1 2">
    <name type="scientific">Alternaria gaisen</name>
    <dbReference type="NCBI Taxonomy" id="167740"/>
    <lineage>
        <taxon>Eukaryota</taxon>
        <taxon>Fungi</taxon>
        <taxon>Dikarya</taxon>
        <taxon>Ascomycota</taxon>
        <taxon>Pezizomycotina</taxon>
        <taxon>Dothideomycetes</taxon>
        <taxon>Pleosporomycetidae</taxon>
        <taxon>Pleosporales</taxon>
        <taxon>Pleosporineae</taxon>
        <taxon>Pleosporaceae</taxon>
        <taxon>Alternaria</taxon>
        <taxon>Alternaria sect. Alternaria</taxon>
    </lineage>
</organism>
<protein>
    <submittedName>
        <fullName evidence="1">Uncharacterized protein</fullName>
    </submittedName>
</protein>
<proteinExistence type="predicted"/>
<sequence length="479" mass="54140">MAELTLGAVALLPAVISCSRKLRNAYKSIKYARSELEGLTDEMNIFTGTYTEFLRCCAKEGKHQKHVSAAKEKLVIWTRQAIQDYKKLLHKVDALARHPIHKHTVTELAFAQFKWPFRKNHVVYLRASLNVARQSLVSFTNIHNMAILDEQLDLLKAVISQRERKEIEKEYGMTKEELEGLRDTYEMQQSGLPILLQEAQNKVLAYTNQSQDYGVIQQMEQLREFSQSVNRYVDRVLPVDRTGNRPPRPSRRSRVGSGRHRNDSSVTSQTTATVSTTSTQPSHHRNPVPESPPTSPEPSIARSPIVETQPEEEETTSILNFCQKCSGTCINTEAHNTSIRPPTPGPQAYIAHALYQGWDAKDTRIPSRSQSSSTSQRQSGSTNVMPASRPPLKPLQRHPPKPSVEPADEETETVRIDRASLEENQEDPTDAIPEEQVPTEEQTMGSKSSIWKATGAFEGPMPKGLRIRRQRSRSPQDFW</sequence>
<name>A0ACB6F5F1_9PLEO</name>
<gene>
    <name evidence="1" type="ORF">AG0111_0g12144</name>
</gene>
<reference evidence="1 2" key="1">
    <citation type="journal article" date="2019" name="bioRxiv">
        <title>Genomics, evolutionary history and diagnostics of the Alternaria alternata species group including apple and Asian pear pathotypes.</title>
        <authorList>
            <person name="Armitage A.D."/>
            <person name="Cockerton H.M."/>
            <person name="Sreenivasaprasad S."/>
            <person name="Woodhall J.W."/>
            <person name="Lane C.R."/>
            <person name="Harrison R.J."/>
            <person name="Clarkson J.P."/>
        </authorList>
    </citation>
    <scope>NUCLEOTIDE SEQUENCE [LARGE SCALE GENOMIC DNA]</scope>
    <source>
        <strain evidence="1 2">FERA 650</strain>
    </source>
</reference>
<dbReference type="Proteomes" id="UP000293547">
    <property type="component" value="Unassembled WGS sequence"/>
</dbReference>
<evidence type="ECO:0000313" key="2">
    <source>
        <dbReference type="Proteomes" id="UP000293547"/>
    </source>
</evidence>